<proteinExistence type="predicted"/>
<evidence type="ECO:0000313" key="3">
    <source>
        <dbReference type="Proteomes" id="UP001057375"/>
    </source>
</evidence>
<reference evidence="2" key="1">
    <citation type="submission" date="2022-03" db="EMBL/GenBank/DDBJ databases">
        <title>Draft genome sequence of Aduncisulcus paluster, a free-living microaerophilic Fornicata.</title>
        <authorList>
            <person name="Yuyama I."/>
            <person name="Kume K."/>
            <person name="Tamura T."/>
            <person name="Inagaki Y."/>
            <person name="Hashimoto T."/>
        </authorList>
    </citation>
    <scope>NUCLEOTIDE SEQUENCE</scope>
    <source>
        <strain evidence="2">NY0171</strain>
    </source>
</reference>
<dbReference type="EMBL" id="BQXS01011865">
    <property type="protein sequence ID" value="GKT17637.1"/>
    <property type="molecule type" value="Genomic_DNA"/>
</dbReference>
<keyword evidence="3" id="KW-1185">Reference proteome</keyword>
<protein>
    <submittedName>
        <fullName evidence="2">Uncharacterized protein</fullName>
    </submittedName>
</protein>
<comment type="caution">
    <text evidence="2">The sequence shown here is derived from an EMBL/GenBank/DDBJ whole genome shotgun (WGS) entry which is preliminary data.</text>
</comment>
<evidence type="ECO:0000256" key="1">
    <source>
        <dbReference type="SAM" id="MobiDB-lite"/>
    </source>
</evidence>
<feature type="compositionally biased region" description="Acidic residues" evidence="1">
    <location>
        <begin position="389"/>
        <end position="408"/>
    </location>
</feature>
<sequence length="408" mass="47325">MSSPTSTRSDECPEFDVQIVKAEFFQQGDADCLSIPRDSPIFTKPDFPNIKASDTTRKKGHVEYDRSSKAQDMIKGQCFYYFTNISIPFSSPVPIKGVLICLERYNSPPKSLIFAFTSSKKETTIKKYELPEFEEWAWFSLPVDLSDVVLCEITGKGRDKEYFNIKSLAFFREETPEEIVARKSRETAREKLWSEAIVEKPEFVREGDSEAYKRYSMPIPCDDPTIIAPSLSMVKGKDDSYCQESRWYDVSLDVQQMLKVEPDISMEEFLFTSHLSIPFPSPSPMKGAYICVNEDHSSPCLLFTFTLSNGTRISKKYEFSEPEYEYEWYFLPIDLLNVVLCEIEGKGQWEEKNRRTFCIYSLIFTMPREIVAGNRLSLLPWELSKGDDVSEEEEEEEEEEDEEEDEYE</sequence>
<accession>A0ABQ5JUI3</accession>
<evidence type="ECO:0000313" key="2">
    <source>
        <dbReference type="EMBL" id="GKT17637.1"/>
    </source>
</evidence>
<dbReference type="Proteomes" id="UP001057375">
    <property type="component" value="Unassembled WGS sequence"/>
</dbReference>
<name>A0ABQ5JUI3_9EUKA</name>
<organism evidence="2 3">
    <name type="scientific">Aduncisulcus paluster</name>
    <dbReference type="NCBI Taxonomy" id="2918883"/>
    <lineage>
        <taxon>Eukaryota</taxon>
        <taxon>Metamonada</taxon>
        <taxon>Carpediemonas-like organisms</taxon>
        <taxon>Aduncisulcus</taxon>
    </lineage>
</organism>
<gene>
    <name evidence="2" type="ORF">ADUPG1_011149</name>
</gene>
<feature type="region of interest" description="Disordered" evidence="1">
    <location>
        <begin position="385"/>
        <end position="408"/>
    </location>
</feature>